<evidence type="ECO:0000313" key="1">
    <source>
        <dbReference type="EMBL" id="NSL87492.1"/>
    </source>
</evidence>
<proteinExistence type="predicted"/>
<dbReference type="AlphaFoldDB" id="A0A3S1B2E1"/>
<dbReference type="EMBL" id="RIAR02000001">
    <property type="protein sequence ID" value="NSL87492.1"/>
    <property type="molecule type" value="Genomic_DNA"/>
</dbReference>
<sequence length="271" mass="30008">MLNKYLAQGATFVMLMATAALTSSFRAHTGKDNPGGTYLHKISSPAGQTTVEYNADKTIRKIVQQRKTENAAYNDVQLPVYENGRLVKTLFADDAQAATGDLNAAFTYEGDRISSISYYRNNAVYACDSLVYNDAGKLAVRRQFTQNAAGLLVSSGYQQYTWNQEGNVTQMDNYGKQPGYSRFVVTSSISYTYDKRQNPQQLLPELAYILDPNPANMSAHNVLTESLSSPHSSRVITSTYTYAYNADKFPVRATFTSGLDAGTVKLEWVKL</sequence>
<protein>
    <submittedName>
        <fullName evidence="1">Uncharacterized protein</fullName>
    </submittedName>
</protein>
<gene>
    <name evidence="1" type="ORF">ECE50_011655</name>
</gene>
<name>A0A3S1B2E1_9BACT</name>
<reference evidence="1" key="1">
    <citation type="submission" date="2020-05" db="EMBL/GenBank/DDBJ databases">
        <title>Chitinophaga laudate sp. nov., isolated from a tropical peat swamp.</title>
        <authorList>
            <person name="Goh C.B.S."/>
            <person name="Lee M.S."/>
            <person name="Parimannan S."/>
            <person name="Pasbakhsh P."/>
            <person name="Yule C.M."/>
            <person name="Rajandas H."/>
            <person name="Loke S."/>
            <person name="Croft L."/>
            <person name="Tan J.B.L."/>
        </authorList>
    </citation>
    <scope>NUCLEOTIDE SEQUENCE</scope>
    <source>
        <strain evidence="1">Mgbs1</strain>
    </source>
</reference>
<comment type="caution">
    <text evidence="1">The sequence shown here is derived from an EMBL/GenBank/DDBJ whole genome shotgun (WGS) entry which is preliminary data.</text>
</comment>
<accession>A0A3S1B2E1</accession>
<keyword evidence="2" id="KW-1185">Reference proteome</keyword>
<evidence type="ECO:0000313" key="2">
    <source>
        <dbReference type="Proteomes" id="UP000281028"/>
    </source>
</evidence>
<dbReference type="Proteomes" id="UP000281028">
    <property type="component" value="Unassembled WGS sequence"/>
</dbReference>
<dbReference type="OrthoDB" id="664300at2"/>
<organism evidence="1 2">
    <name type="scientific">Chitinophaga solisilvae</name>
    <dbReference type="NCBI Taxonomy" id="1233460"/>
    <lineage>
        <taxon>Bacteria</taxon>
        <taxon>Pseudomonadati</taxon>
        <taxon>Bacteroidota</taxon>
        <taxon>Chitinophagia</taxon>
        <taxon>Chitinophagales</taxon>
        <taxon>Chitinophagaceae</taxon>
        <taxon>Chitinophaga</taxon>
    </lineage>
</organism>